<dbReference type="Pfam" id="PF00931">
    <property type="entry name" value="NB-ARC"/>
    <property type="match status" value="1"/>
</dbReference>
<evidence type="ECO:0000313" key="6">
    <source>
        <dbReference type="EMBL" id="KAK9200164.1"/>
    </source>
</evidence>
<keyword evidence="1" id="KW-0433">Leucine-rich repeat</keyword>
<dbReference type="PANTHER" id="PTHR11017:SF510">
    <property type="entry name" value="ADP-RIBOSYL CYCLASE_CYCLIC ADP-RIBOSE HYDROLASE"/>
    <property type="match status" value="1"/>
</dbReference>
<dbReference type="SUPFAM" id="SSF52540">
    <property type="entry name" value="P-loop containing nucleoside triphosphate hydrolases"/>
    <property type="match status" value="1"/>
</dbReference>
<dbReference type="InterPro" id="IPR042197">
    <property type="entry name" value="Apaf_helical"/>
</dbReference>
<keyword evidence="4" id="KW-0520">NAD</keyword>
<dbReference type="InterPro" id="IPR035897">
    <property type="entry name" value="Toll_tir_struct_dom_sf"/>
</dbReference>
<dbReference type="Gene3D" id="3.80.10.10">
    <property type="entry name" value="Ribonuclease Inhibitor"/>
    <property type="match status" value="2"/>
</dbReference>
<accession>A0AAP0QMI2</accession>
<dbReference type="Pfam" id="PF07725">
    <property type="entry name" value="LRR_3"/>
    <property type="match status" value="1"/>
</dbReference>
<keyword evidence="7" id="KW-1185">Reference proteome</keyword>
<dbReference type="InterPro" id="IPR055414">
    <property type="entry name" value="LRR_R13L4/SHOC2-like"/>
</dbReference>
<dbReference type="PANTHER" id="PTHR11017">
    <property type="entry name" value="LEUCINE-RICH REPEAT-CONTAINING PROTEIN"/>
    <property type="match status" value="1"/>
</dbReference>
<dbReference type="Gene3D" id="1.10.8.430">
    <property type="entry name" value="Helical domain of apoptotic protease-activating factors"/>
    <property type="match status" value="1"/>
</dbReference>
<keyword evidence="3" id="KW-0611">Plant defense</keyword>
<dbReference type="InterPro" id="IPR000157">
    <property type="entry name" value="TIR_dom"/>
</dbReference>
<sequence>MASTSIQKGTHWKYDVFLSFRGEDTRTNFTDHLYAALDQKGIIVFRDDKELERGKVISPELFKAIEDSRISIIVLSRNYASSTWCLDELVKIFECRNTNDYQQMVYPIFYDVQPTVVRKQTASFQEAFSKHEEAFSENKEKVQKWRDALKQVANISGWELKDRNESEFILDIVKEISRKIPIKSEILKKLVGIDSRLEKLRFLMETRPNDVQMIGICGMGGIGKTTLARVVYDLISHEFQGCCFLANVREISEKGGLVLLQRQLLSQLLNLADSTICNIYDGIDMIGIRLRHKKVLLVIDDVVDVKQLEYLAGKREWFGSGSRIIITSRDEHLLKTHGVDEVYNLKVLNYDEALQLFSMQAFKTHQPLEEYVELSESVVKYAGGLPLALKVLGSFLFGRPVDEWRSTMERLERDPDNEILDGGEEVEAIIINYFFFKKDVCLTASAKAFSKMTNLRLLKVYNVQLPEGLEYLSNKLTLLEWRGYPLKYLPSNLQLDKTFELNMCYSCIEELWKGIKVLKMLKVMNLSHSKNLVKTPDFTGVPNLEELILEGCTRLSGIHPSLLFHNKLVILDLKDCTSLAALPCKIFMESLETLVLTGCSKLKKFPEIVGSMENLRNLCLEGTNLKELPLSIEFLSGLVRLTLEGCNNLERLPDIINGLKSLRTLNLSGCSKLENVPENLGQVETLEDLDISGTAIRNPSSSIFLMRDIKALSFRGCRGPPPSTSWYLRFPINLMQRNSYPVALKLPASLSSLCSLKILDLSDCNLVEGAIPSDICNLFSLEELYLCKNSFVSLPANINCLSKLEKLELQDCKKLQSLPELPPNIWTVKVDGCVSLGTLSDVFKLCKSKNSYISCAQCLKLLGYNDLAFSVLKEYLKVSFLILFLSNVLSLMPKK</sequence>
<comment type="caution">
    <text evidence="6">The sequence shown here is derived from an EMBL/GenBank/DDBJ whole genome shotgun (WGS) entry which is preliminary data.</text>
</comment>
<dbReference type="GO" id="GO:0051707">
    <property type="term" value="P:response to other organism"/>
    <property type="evidence" value="ECO:0007669"/>
    <property type="project" value="UniProtKB-ARBA"/>
</dbReference>
<feature type="domain" description="TIR" evidence="5">
    <location>
        <begin position="12"/>
        <end position="180"/>
    </location>
</feature>
<keyword evidence="2" id="KW-0677">Repeat</keyword>
<dbReference type="Pfam" id="PF01582">
    <property type="entry name" value="TIR"/>
    <property type="match status" value="1"/>
</dbReference>
<evidence type="ECO:0000259" key="5">
    <source>
        <dbReference type="PROSITE" id="PS50104"/>
    </source>
</evidence>
<dbReference type="InterPro" id="IPR027417">
    <property type="entry name" value="P-loop_NTPase"/>
</dbReference>
<dbReference type="Proteomes" id="UP001428341">
    <property type="component" value="Unassembled WGS sequence"/>
</dbReference>
<evidence type="ECO:0000256" key="2">
    <source>
        <dbReference type="ARBA" id="ARBA00022737"/>
    </source>
</evidence>
<evidence type="ECO:0000313" key="7">
    <source>
        <dbReference type="Proteomes" id="UP001428341"/>
    </source>
</evidence>
<dbReference type="PROSITE" id="PS50104">
    <property type="entry name" value="TIR"/>
    <property type="match status" value="1"/>
</dbReference>
<protein>
    <recommendedName>
        <fullName evidence="5">TIR domain-containing protein</fullName>
    </recommendedName>
</protein>
<reference evidence="6 7" key="1">
    <citation type="submission" date="2024-05" db="EMBL/GenBank/DDBJ databases">
        <title>Haplotype-resolved chromosome-level genome assembly of Huyou (Citrus changshanensis).</title>
        <authorList>
            <person name="Miao C."/>
            <person name="Chen W."/>
            <person name="Wu Y."/>
            <person name="Wang L."/>
            <person name="Zhao S."/>
            <person name="Grierson D."/>
            <person name="Xu C."/>
            <person name="Chen K."/>
        </authorList>
    </citation>
    <scope>NUCLEOTIDE SEQUENCE [LARGE SCALE GENOMIC DNA]</scope>
    <source>
        <strain evidence="6">01-14</strain>
        <tissue evidence="6">Leaf</tissue>
    </source>
</reference>
<evidence type="ECO:0000256" key="1">
    <source>
        <dbReference type="ARBA" id="ARBA00022614"/>
    </source>
</evidence>
<dbReference type="SUPFAM" id="SSF52200">
    <property type="entry name" value="Toll/Interleukin receptor TIR domain"/>
    <property type="match status" value="1"/>
</dbReference>
<proteinExistence type="predicted"/>
<dbReference type="Pfam" id="PF00560">
    <property type="entry name" value="LRR_1"/>
    <property type="match status" value="1"/>
</dbReference>
<dbReference type="GO" id="GO:0006952">
    <property type="term" value="P:defense response"/>
    <property type="evidence" value="ECO:0007669"/>
    <property type="project" value="UniProtKB-KW"/>
</dbReference>
<dbReference type="InterPro" id="IPR044974">
    <property type="entry name" value="Disease_R_plants"/>
</dbReference>
<evidence type="ECO:0000256" key="3">
    <source>
        <dbReference type="ARBA" id="ARBA00022821"/>
    </source>
</evidence>
<dbReference type="GO" id="GO:0007165">
    <property type="term" value="P:signal transduction"/>
    <property type="evidence" value="ECO:0007669"/>
    <property type="project" value="InterPro"/>
</dbReference>
<dbReference type="InterPro" id="IPR032675">
    <property type="entry name" value="LRR_dom_sf"/>
</dbReference>
<gene>
    <name evidence="6" type="ORF">WN944_015360</name>
</gene>
<evidence type="ECO:0000256" key="4">
    <source>
        <dbReference type="ARBA" id="ARBA00023027"/>
    </source>
</evidence>
<organism evidence="6 7">
    <name type="scientific">Citrus x changshan-huyou</name>
    <dbReference type="NCBI Taxonomy" id="2935761"/>
    <lineage>
        <taxon>Eukaryota</taxon>
        <taxon>Viridiplantae</taxon>
        <taxon>Streptophyta</taxon>
        <taxon>Embryophyta</taxon>
        <taxon>Tracheophyta</taxon>
        <taxon>Spermatophyta</taxon>
        <taxon>Magnoliopsida</taxon>
        <taxon>eudicotyledons</taxon>
        <taxon>Gunneridae</taxon>
        <taxon>Pentapetalae</taxon>
        <taxon>rosids</taxon>
        <taxon>malvids</taxon>
        <taxon>Sapindales</taxon>
        <taxon>Rutaceae</taxon>
        <taxon>Aurantioideae</taxon>
        <taxon>Citrus</taxon>
    </lineage>
</organism>
<dbReference type="AlphaFoldDB" id="A0AAP0QMI2"/>
<dbReference type="GO" id="GO:0043531">
    <property type="term" value="F:ADP binding"/>
    <property type="evidence" value="ECO:0007669"/>
    <property type="project" value="InterPro"/>
</dbReference>
<name>A0AAP0QMI2_9ROSI</name>
<dbReference type="Gene3D" id="3.40.50.10140">
    <property type="entry name" value="Toll/interleukin-1 receptor homology (TIR) domain"/>
    <property type="match status" value="1"/>
</dbReference>
<dbReference type="EMBL" id="JBCGBO010000005">
    <property type="protein sequence ID" value="KAK9200164.1"/>
    <property type="molecule type" value="Genomic_DNA"/>
</dbReference>
<dbReference type="InterPro" id="IPR002182">
    <property type="entry name" value="NB-ARC"/>
</dbReference>
<dbReference type="SUPFAM" id="SSF52058">
    <property type="entry name" value="L domain-like"/>
    <property type="match status" value="2"/>
</dbReference>
<dbReference type="SMART" id="SM00255">
    <property type="entry name" value="TIR"/>
    <property type="match status" value="1"/>
</dbReference>
<dbReference type="InterPro" id="IPR001611">
    <property type="entry name" value="Leu-rich_rpt"/>
</dbReference>
<dbReference type="PRINTS" id="PR00364">
    <property type="entry name" value="DISEASERSIST"/>
</dbReference>
<dbReference type="InterPro" id="IPR011713">
    <property type="entry name" value="Leu-rich_rpt_3"/>
</dbReference>
<dbReference type="Gene3D" id="3.40.50.300">
    <property type="entry name" value="P-loop containing nucleotide triphosphate hydrolases"/>
    <property type="match status" value="1"/>
</dbReference>
<dbReference type="FunFam" id="3.40.50.10140:FF:000007">
    <property type="entry name" value="Disease resistance protein (TIR-NBS-LRR class)"/>
    <property type="match status" value="1"/>
</dbReference>
<dbReference type="Pfam" id="PF23598">
    <property type="entry name" value="LRR_14"/>
    <property type="match status" value="1"/>
</dbReference>